<protein>
    <submittedName>
        <fullName evidence="1">Uncharacterized protein</fullName>
    </submittedName>
</protein>
<dbReference type="RefSeq" id="WP_039294863.1">
    <property type="nucleotide sequence ID" value="NZ_CP009458.1"/>
</dbReference>
<dbReference type="Proteomes" id="UP000029516">
    <property type="component" value="Chromosome"/>
</dbReference>
<sequence>MDTIADLASAIWNYDKTYDAIKISVAEWNQLYDYALVNNPELAGQMVGSLQGKVLGDIGGNTIVSGATVKIIQKVARMENGIKMLPDANGKLYVTMVSGDAHVLKGTNGSVRINAVWRVLPSGEKRLATVTTGTFKDKIMSKKSRDKLILELDNYIKYGCADINSFDNPPDEAASALAELHFHDAIECEGFCKEIILTEGVGDIYLDSLCLMHLFELNKEYALQYVEEHVLHMSAPVLGIAMDGLVQYSGTPFRIEFSDDLISKIYTRYKEISADPFYAEMLEATYRFFSEEYPENNDNSQR</sequence>
<name>A0AAN0S7B7_9ENTR</name>
<dbReference type="CDD" id="cd20696">
    <property type="entry name" value="CdiI_Ecoli3006-like"/>
    <property type="match status" value="1"/>
</dbReference>
<accession>A0AAN0S7B7</accession>
<dbReference type="EMBL" id="CP009458">
    <property type="protein sequence ID" value="AIR62863.1"/>
    <property type="molecule type" value="Genomic_DNA"/>
</dbReference>
<reference evidence="1 2" key="1">
    <citation type="submission" date="2014-09" db="EMBL/GenBank/DDBJ databases">
        <authorList>
            <person name="Chan K.-G."/>
        </authorList>
    </citation>
    <scope>NUCLEOTIDE SEQUENCE [LARGE SCALE GENOMIC DNA]</scope>
    <source>
        <strain evidence="1 2">M006</strain>
    </source>
</reference>
<evidence type="ECO:0000313" key="1">
    <source>
        <dbReference type="EMBL" id="AIR62863.1"/>
    </source>
</evidence>
<dbReference type="KEGG" id="cem:LH23_20030"/>
<organism evidence="1 2">
    <name type="scientific">Cedecea neteri</name>
    <dbReference type="NCBI Taxonomy" id="158822"/>
    <lineage>
        <taxon>Bacteria</taxon>
        <taxon>Pseudomonadati</taxon>
        <taxon>Pseudomonadota</taxon>
        <taxon>Gammaproteobacteria</taxon>
        <taxon>Enterobacterales</taxon>
        <taxon>Enterobacteriaceae</taxon>
        <taxon>Cedecea</taxon>
    </lineage>
</organism>
<proteinExistence type="predicted"/>
<dbReference type="AlphaFoldDB" id="A0AAN0S7B7"/>
<evidence type="ECO:0000313" key="2">
    <source>
        <dbReference type="Proteomes" id="UP000029516"/>
    </source>
</evidence>
<gene>
    <name evidence="1" type="ORF">LH23_20030</name>
</gene>